<dbReference type="PANTHER" id="PTHR42951:SF4">
    <property type="entry name" value="ACYL-COENZYME A THIOESTERASE MBLAC2"/>
    <property type="match status" value="1"/>
</dbReference>
<dbReference type="SUPFAM" id="SSF56281">
    <property type="entry name" value="Metallo-hydrolase/oxidoreductase"/>
    <property type="match status" value="1"/>
</dbReference>
<dbReference type="Gene3D" id="3.60.15.10">
    <property type="entry name" value="Ribonuclease Z/Hydroxyacylglutathione hydrolase-like"/>
    <property type="match status" value="1"/>
</dbReference>
<dbReference type="InterPro" id="IPR050855">
    <property type="entry name" value="NDM-1-like"/>
</dbReference>
<proteinExistence type="inferred from homology"/>
<dbReference type="InterPro" id="IPR001279">
    <property type="entry name" value="Metallo-B-lactamas"/>
</dbReference>
<dbReference type="PANTHER" id="PTHR42951">
    <property type="entry name" value="METALLO-BETA-LACTAMASE DOMAIN-CONTAINING"/>
    <property type="match status" value="1"/>
</dbReference>
<dbReference type="AlphaFoldDB" id="H5SCG1"/>
<organism evidence="3">
    <name type="scientific">uncultured Acidobacteriota bacterium</name>
    <dbReference type="NCBI Taxonomy" id="171953"/>
    <lineage>
        <taxon>Bacteria</taxon>
        <taxon>Pseudomonadati</taxon>
        <taxon>Acidobacteriota</taxon>
        <taxon>environmental samples</taxon>
    </lineage>
</organism>
<name>H5SCG1_9BACT</name>
<feature type="domain" description="Metallo-beta-lactamase" evidence="2">
    <location>
        <begin position="22"/>
        <end position="215"/>
    </location>
</feature>
<gene>
    <name evidence="3" type="ORF">HGMM_F10C03C15</name>
</gene>
<reference evidence="3" key="1">
    <citation type="journal article" date="2005" name="Environ. Microbiol.">
        <title>Genetic and functional properties of uncultivated thermophilic crenarchaeotes from a subsurface gold mine as revealed by analysis of genome fragments.</title>
        <authorList>
            <person name="Nunoura T."/>
            <person name="Hirayama H."/>
            <person name="Takami H."/>
            <person name="Oida H."/>
            <person name="Nishi S."/>
            <person name="Shimamura S."/>
            <person name="Suzuki Y."/>
            <person name="Inagaki F."/>
            <person name="Takai K."/>
            <person name="Nealson K.H."/>
            <person name="Horikoshi K."/>
        </authorList>
    </citation>
    <scope>NUCLEOTIDE SEQUENCE</scope>
</reference>
<dbReference type="GO" id="GO:0016787">
    <property type="term" value="F:hydrolase activity"/>
    <property type="evidence" value="ECO:0007669"/>
    <property type="project" value="UniProtKB-KW"/>
</dbReference>
<dbReference type="InterPro" id="IPR036866">
    <property type="entry name" value="RibonucZ/Hydroxyglut_hydro"/>
</dbReference>
<dbReference type="GO" id="GO:0017001">
    <property type="term" value="P:antibiotic catabolic process"/>
    <property type="evidence" value="ECO:0007669"/>
    <property type="project" value="UniProtKB-ARBA"/>
</dbReference>
<comment type="similarity">
    <text evidence="1">Belongs to the metallo-beta-lactamase superfamily. Class-B beta-lactamase family.</text>
</comment>
<reference evidence="3" key="2">
    <citation type="journal article" date="2012" name="PLoS ONE">
        <title>A Deeply Branching Thermophilic Bacterium with an Ancient Acetyl-CoA Pathway Dominates a Subsurface Ecosystem.</title>
        <authorList>
            <person name="Takami H."/>
            <person name="Noguchi H."/>
            <person name="Takaki Y."/>
            <person name="Uchiyama I."/>
            <person name="Toyoda A."/>
            <person name="Nishi S."/>
            <person name="Chee G.-J."/>
            <person name="Arai W."/>
            <person name="Nunoura T."/>
            <person name="Itoh T."/>
            <person name="Hattori M."/>
            <person name="Takai K."/>
        </authorList>
    </citation>
    <scope>NUCLEOTIDE SEQUENCE</scope>
</reference>
<protein>
    <submittedName>
        <fullName evidence="3">Hydrolase 11</fullName>
    </submittedName>
</protein>
<evidence type="ECO:0000259" key="2">
    <source>
        <dbReference type="SMART" id="SM00849"/>
    </source>
</evidence>
<dbReference type="Pfam" id="PF00753">
    <property type="entry name" value="Lactamase_B"/>
    <property type="match status" value="1"/>
</dbReference>
<evidence type="ECO:0000313" key="3">
    <source>
        <dbReference type="EMBL" id="BAL53847.1"/>
    </source>
</evidence>
<keyword evidence="3" id="KW-0378">Hydrolase</keyword>
<dbReference type="SMART" id="SM00849">
    <property type="entry name" value="Lactamase_B"/>
    <property type="match status" value="1"/>
</dbReference>
<sequence>MRITEKIYLVGSLQFGLSGPWDCHVYLLRGPEGLVLIDAGAGGSGEQIVRNIEREGFNPRDVCALLLTHNHFDHSCGAAELRALTGCRVYLSEVSRTLLEQGTPEEVGLDLAKALGIYPPDFPYRHCPVDHAVRDGEIIEAGGLRFEAIAVAGHSPDSICYLVELEGRRDLFAGDVLFYGGVLGLINFPGSTMDGYRRDLQKLAGLRIEGLFPGHMLFTLRDGQRHIDAALQQCRRGVIPRSIGQFELVF</sequence>
<accession>H5SCG1</accession>
<dbReference type="EMBL" id="AP011669">
    <property type="protein sequence ID" value="BAL53847.1"/>
    <property type="molecule type" value="Genomic_DNA"/>
</dbReference>
<evidence type="ECO:0000256" key="1">
    <source>
        <dbReference type="ARBA" id="ARBA00005250"/>
    </source>
</evidence>